<evidence type="ECO:0000313" key="10">
    <source>
        <dbReference type="EMBL" id="PIZ16040.1"/>
    </source>
</evidence>
<name>A0A2H9PBA1_9BACT</name>
<accession>A0A2H9PBA1</accession>
<comment type="caution">
    <text evidence="10">The sequence shown here is derived from an EMBL/GenBank/DDBJ whole genome shotgun (WGS) entry which is preliminary data.</text>
</comment>
<reference evidence="11" key="1">
    <citation type="submission" date="2017-09" db="EMBL/GenBank/DDBJ databases">
        <title>Depth-based differentiation of microbial function through sediment-hosted aquifers and enrichment of novel symbionts in the deep terrestrial subsurface.</title>
        <authorList>
            <person name="Probst A.J."/>
            <person name="Ladd B."/>
            <person name="Jarett J.K."/>
            <person name="Geller-Mcgrath D.E."/>
            <person name="Sieber C.M.K."/>
            <person name="Emerson J.B."/>
            <person name="Anantharaman K."/>
            <person name="Thomas B.C."/>
            <person name="Malmstrom R."/>
            <person name="Stieglmeier M."/>
            <person name="Klingl A."/>
            <person name="Woyke T."/>
            <person name="Ryan C.M."/>
            <person name="Banfield J.F."/>
        </authorList>
    </citation>
    <scope>NUCLEOTIDE SEQUENCE [LARGE SCALE GENOMIC DNA]</scope>
</reference>
<keyword evidence="3" id="KW-0479">Metal-binding</keyword>
<keyword evidence="2" id="KW-0436">Ligase</keyword>
<keyword evidence="6" id="KW-0067">ATP-binding</keyword>
<proteinExistence type="inferred from homology"/>
<evidence type="ECO:0000256" key="3">
    <source>
        <dbReference type="ARBA" id="ARBA00022723"/>
    </source>
</evidence>
<comment type="pathway">
    <text evidence="1">Purine metabolism; 7-cyano-7-deazaguanine biosynthesis.</text>
</comment>
<dbReference type="PANTHER" id="PTHR42914">
    <property type="entry name" value="7-CYANO-7-DEAZAGUANINE SYNTHASE"/>
    <property type="match status" value="1"/>
</dbReference>
<protein>
    <recommendedName>
        <fullName evidence="8">7-cyano-7-deazaguanine synthase</fullName>
        <ecNumber evidence="8">6.3.4.20</ecNumber>
    </recommendedName>
</protein>
<dbReference type="AlphaFoldDB" id="A0A2H9PBA1"/>
<keyword evidence="5" id="KW-0862">Zinc</keyword>
<evidence type="ECO:0000256" key="5">
    <source>
        <dbReference type="ARBA" id="ARBA00022833"/>
    </source>
</evidence>
<keyword evidence="4" id="KW-0547">Nucleotide-binding</keyword>
<dbReference type="InterPro" id="IPR014729">
    <property type="entry name" value="Rossmann-like_a/b/a_fold"/>
</dbReference>
<gene>
    <name evidence="10" type="ORF">COY51_03610</name>
</gene>
<dbReference type="EMBL" id="PFMS01000062">
    <property type="protein sequence ID" value="PIZ16040.1"/>
    <property type="molecule type" value="Genomic_DNA"/>
</dbReference>
<dbReference type="GO" id="GO:0016874">
    <property type="term" value="F:ligase activity"/>
    <property type="evidence" value="ECO:0007669"/>
    <property type="project" value="UniProtKB-KW"/>
</dbReference>
<evidence type="ECO:0000256" key="6">
    <source>
        <dbReference type="ARBA" id="ARBA00022840"/>
    </source>
</evidence>
<evidence type="ECO:0000256" key="2">
    <source>
        <dbReference type="ARBA" id="ARBA00022598"/>
    </source>
</evidence>
<evidence type="ECO:0000256" key="7">
    <source>
        <dbReference type="ARBA" id="ARBA00037993"/>
    </source>
</evidence>
<dbReference type="GO" id="GO:0046872">
    <property type="term" value="F:metal ion binding"/>
    <property type="evidence" value="ECO:0007669"/>
    <property type="project" value="UniProtKB-KW"/>
</dbReference>
<dbReference type="PANTHER" id="PTHR42914:SF1">
    <property type="entry name" value="7-CYANO-7-DEAZAGUANINE SYNTHASE"/>
    <property type="match status" value="1"/>
</dbReference>
<evidence type="ECO:0000256" key="1">
    <source>
        <dbReference type="ARBA" id="ARBA00005061"/>
    </source>
</evidence>
<dbReference type="Pfam" id="PF06508">
    <property type="entry name" value="QueC"/>
    <property type="match status" value="1"/>
</dbReference>
<comment type="similarity">
    <text evidence="7">Belongs to the QueC family.</text>
</comment>
<comment type="catalytic activity">
    <reaction evidence="9">
        <text>7-carboxy-7-carbaguanine + NH4(+) + 2 ATP = 7-cyano-7-carbaguanine + 2 AMP + 2 diphosphate + 2 H(+)</text>
        <dbReference type="Rhea" id="RHEA:27982"/>
        <dbReference type="ChEBI" id="CHEBI:15378"/>
        <dbReference type="ChEBI" id="CHEBI:28938"/>
        <dbReference type="ChEBI" id="CHEBI:30616"/>
        <dbReference type="ChEBI" id="CHEBI:33019"/>
        <dbReference type="ChEBI" id="CHEBI:45075"/>
        <dbReference type="ChEBI" id="CHEBI:61036"/>
        <dbReference type="ChEBI" id="CHEBI:456215"/>
        <dbReference type="EC" id="6.3.4.20"/>
    </reaction>
</comment>
<evidence type="ECO:0000313" key="11">
    <source>
        <dbReference type="Proteomes" id="UP000234145"/>
    </source>
</evidence>
<dbReference type="InterPro" id="IPR018317">
    <property type="entry name" value="QueC"/>
</dbReference>
<dbReference type="GO" id="GO:0005524">
    <property type="term" value="F:ATP binding"/>
    <property type="evidence" value="ECO:0007669"/>
    <property type="project" value="UniProtKB-KW"/>
</dbReference>
<dbReference type="EC" id="6.3.4.20" evidence="8"/>
<dbReference type="Gene3D" id="3.40.50.620">
    <property type="entry name" value="HUPs"/>
    <property type="match status" value="1"/>
</dbReference>
<evidence type="ECO:0000256" key="4">
    <source>
        <dbReference type="ARBA" id="ARBA00022741"/>
    </source>
</evidence>
<evidence type="ECO:0000256" key="8">
    <source>
        <dbReference type="ARBA" id="ARBA00039149"/>
    </source>
</evidence>
<sequence length="134" mass="14861">MVVAEIALQIFRQLIDCGKTEKRIPPTYVPSRNTIFLSIALSYAEAIRARAIFIGANAIDFSGYPDCRPNYYTAFKKIVQLGTKCGVEGNPISILAPLLKKTKAQIIELGRKLGSSTKNAVGLTKLIFMLYYKK</sequence>
<evidence type="ECO:0000256" key="9">
    <source>
        <dbReference type="ARBA" id="ARBA00047890"/>
    </source>
</evidence>
<organism evidence="10 11">
    <name type="scientific">Candidatus Desantisbacteria bacterium CG_4_10_14_0_8_um_filter_39_17</name>
    <dbReference type="NCBI Taxonomy" id="1974542"/>
    <lineage>
        <taxon>Bacteria</taxon>
        <taxon>Candidatus Desantisiibacteriota</taxon>
    </lineage>
</organism>
<dbReference type="SUPFAM" id="SSF52402">
    <property type="entry name" value="Adenine nucleotide alpha hydrolases-like"/>
    <property type="match status" value="1"/>
</dbReference>
<dbReference type="Proteomes" id="UP000234145">
    <property type="component" value="Unassembled WGS sequence"/>
</dbReference>